<dbReference type="Proteomes" id="UP000075635">
    <property type="component" value="Unassembled WGS sequence"/>
</dbReference>
<sequence>MRRVKEGRMDLWTRRALALVLTGGFLAVLVPACTIHLRSADRDQAEDTPAEDSAERPDEDSEPAGSPEPEEVDGETLSPEEQAYEDLLNVDPEELALKTMATSYAAVMVASLVESQVLDPAAIDEAAIDSLTEQYAPAGWDAAHAWMETPEAITLAATDGIYPDFACFNEPYVCPQTTECPLSNGEQAFCMVTSCHKGSCPWCPWELGNLAFKSVCVYGCLKNGSHVAGAYILVSHWGHGDTHCTYW</sequence>
<accession>A0A150R6R1</accession>
<comment type="caution">
    <text evidence="2">The sequence shown here is derived from an EMBL/GenBank/DDBJ whole genome shotgun (WGS) entry which is preliminary data.</text>
</comment>
<name>A0A150R6R1_SORCE</name>
<organism evidence="2 3">
    <name type="scientific">Sorangium cellulosum</name>
    <name type="common">Polyangium cellulosum</name>
    <dbReference type="NCBI Taxonomy" id="56"/>
    <lineage>
        <taxon>Bacteria</taxon>
        <taxon>Pseudomonadati</taxon>
        <taxon>Myxococcota</taxon>
        <taxon>Polyangia</taxon>
        <taxon>Polyangiales</taxon>
        <taxon>Polyangiaceae</taxon>
        <taxon>Sorangium</taxon>
    </lineage>
</organism>
<evidence type="ECO:0000313" key="3">
    <source>
        <dbReference type="Proteomes" id="UP000075635"/>
    </source>
</evidence>
<reference evidence="2 3" key="1">
    <citation type="submission" date="2014-02" db="EMBL/GenBank/DDBJ databases">
        <title>The small core and large imbalanced accessory genome model reveals a collaborative survival strategy of Sorangium cellulosum strains in nature.</title>
        <authorList>
            <person name="Han K."/>
            <person name="Peng R."/>
            <person name="Blom J."/>
            <person name="Li Y.-Z."/>
        </authorList>
    </citation>
    <scope>NUCLEOTIDE SEQUENCE [LARGE SCALE GENOMIC DNA]</scope>
    <source>
        <strain evidence="2 3">So0011-07</strain>
    </source>
</reference>
<dbReference type="EMBL" id="JEMB01003115">
    <property type="protein sequence ID" value="KYF75488.1"/>
    <property type="molecule type" value="Genomic_DNA"/>
</dbReference>
<gene>
    <name evidence="2" type="ORF">BE17_50230</name>
</gene>
<evidence type="ECO:0000256" key="1">
    <source>
        <dbReference type="SAM" id="MobiDB-lite"/>
    </source>
</evidence>
<proteinExistence type="predicted"/>
<protein>
    <submittedName>
        <fullName evidence="2">Uncharacterized protein</fullName>
    </submittedName>
</protein>
<dbReference type="AlphaFoldDB" id="A0A150R6R1"/>
<feature type="compositionally biased region" description="Acidic residues" evidence="1">
    <location>
        <begin position="46"/>
        <end position="74"/>
    </location>
</feature>
<feature type="region of interest" description="Disordered" evidence="1">
    <location>
        <begin position="40"/>
        <end position="77"/>
    </location>
</feature>
<evidence type="ECO:0000313" key="2">
    <source>
        <dbReference type="EMBL" id="KYF75488.1"/>
    </source>
</evidence>